<reference evidence="3" key="2">
    <citation type="submission" date="2014-05" db="EMBL/GenBank/DDBJ databases">
        <title>The genome and life-stage specific transcriptomes of Globodera pallida elucidate key aspects of plant parasitism by a cyst nematode.</title>
        <authorList>
            <person name="Cotton J.A."/>
            <person name="Lilley C.J."/>
            <person name="Jones L.M."/>
            <person name="Kikuchi T."/>
            <person name="Reid A.J."/>
            <person name="Thorpe P."/>
            <person name="Tsai I.J."/>
            <person name="Beasley H."/>
            <person name="Blok V."/>
            <person name="Cock P.J.A."/>
            <person name="Van den Akker S.E."/>
            <person name="Holroyd N."/>
            <person name="Hunt M."/>
            <person name="Mantelin S."/>
            <person name="Naghra H."/>
            <person name="Pain A."/>
            <person name="Palomares-Rius J.E."/>
            <person name="Zarowiecki M."/>
            <person name="Berriman M."/>
            <person name="Jones J.T."/>
            <person name="Urwin P.E."/>
        </authorList>
    </citation>
    <scope>NUCLEOTIDE SEQUENCE [LARGE SCALE GENOMIC DNA]</scope>
    <source>
        <strain evidence="3">Lindley</strain>
    </source>
</reference>
<dbReference type="AlphaFoldDB" id="A0A183BU71"/>
<reference evidence="3" key="1">
    <citation type="submission" date="2013-12" db="EMBL/GenBank/DDBJ databases">
        <authorList>
            <person name="Aslett M."/>
        </authorList>
    </citation>
    <scope>NUCLEOTIDE SEQUENCE [LARGE SCALE GENOMIC DNA]</scope>
    <source>
        <strain evidence="3">Lindley</strain>
    </source>
</reference>
<dbReference type="WBParaSite" id="GPLIN_000415700">
    <property type="protein sequence ID" value="GPLIN_000415700"/>
    <property type="gene ID" value="GPLIN_000415700"/>
</dbReference>
<protein>
    <submittedName>
        <fullName evidence="4">SGNH domain-containing protein</fullName>
    </submittedName>
</protein>
<sequence>MLALLLDRILDAHIRRLPNFCSVLLLIGILYTFCFFLVLPTYYSGQIERIATEKDNDGSLGQRAVTLDTNFTKMIINELQNTESRKRLVSTLSLYEKIKMNELLQGATFEDRYKMLPGEERTEQWTQHLRALLVNERNKTPQNLLKFVIERQIKGTGNGTVLLVGNSHADVISRELEEEMNGQYNKLQMFTMPGCMPISMPEHFITFDPGHIIPCPFYTRTVKKIVEQAKPDVLFLVFRWYDELLSVQFNKNATKNDEILSAFRHELRHFQKYAKHIFISAPTLQYKHVVAKELAKRLWQHAALGDLHLSRQVQ</sequence>
<keyword evidence="3" id="KW-1185">Reference proteome</keyword>
<dbReference type="GO" id="GO:0000271">
    <property type="term" value="P:polysaccharide biosynthetic process"/>
    <property type="evidence" value="ECO:0007669"/>
    <property type="project" value="TreeGrafter"/>
</dbReference>
<evidence type="ECO:0000259" key="2">
    <source>
        <dbReference type="Pfam" id="PF19040"/>
    </source>
</evidence>
<keyword evidence="1" id="KW-0472">Membrane</keyword>
<keyword evidence="1" id="KW-1133">Transmembrane helix</keyword>
<proteinExistence type="predicted"/>
<evidence type="ECO:0000256" key="1">
    <source>
        <dbReference type="SAM" id="Phobius"/>
    </source>
</evidence>
<dbReference type="InterPro" id="IPR050879">
    <property type="entry name" value="Acyltransferase_3"/>
</dbReference>
<accession>A0A183BU71</accession>
<evidence type="ECO:0000313" key="4">
    <source>
        <dbReference type="WBParaSite" id="GPLIN_000415700"/>
    </source>
</evidence>
<organism evidence="3 4">
    <name type="scientific">Globodera pallida</name>
    <name type="common">Potato cyst nematode worm</name>
    <name type="synonym">Heterodera pallida</name>
    <dbReference type="NCBI Taxonomy" id="36090"/>
    <lineage>
        <taxon>Eukaryota</taxon>
        <taxon>Metazoa</taxon>
        <taxon>Ecdysozoa</taxon>
        <taxon>Nematoda</taxon>
        <taxon>Chromadorea</taxon>
        <taxon>Rhabditida</taxon>
        <taxon>Tylenchina</taxon>
        <taxon>Tylenchomorpha</taxon>
        <taxon>Tylenchoidea</taxon>
        <taxon>Heteroderidae</taxon>
        <taxon>Heteroderinae</taxon>
        <taxon>Globodera</taxon>
    </lineage>
</organism>
<dbReference type="InterPro" id="IPR043968">
    <property type="entry name" value="SGNH"/>
</dbReference>
<name>A0A183BU71_GLOPA</name>
<dbReference type="PANTHER" id="PTHR23028:SF53">
    <property type="entry name" value="ACYL_TRANSF_3 DOMAIN-CONTAINING PROTEIN"/>
    <property type="match status" value="1"/>
</dbReference>
<dbReference type="GO" id="GO:0016020">
    <property type="term" value="C:membrane"/>
    <property type="evidence" value="ECO:0007669"/>
    <property type="project" value="TreeGrafter"/>
</dbReference>
<feature type="transmembrane region" description="Helical" evidence="1">
    <location>
        <begin position="20"/>
        <end position="43"/>
    </location>
</feature>
<reference evidence="4" key="3">
    <citation type="submission" date="2016-06" db="UniProtKB">
        <authorList>
            <consortium name="WormBaseParasite"/>
        </authorList>
    </citation>
    <scope>IDENTIFICATION</scope>
</reference>
<dbReference type="Pfam" id="PF19040">
    <property type="entry name" value="SGNH"/>
    <property type="match status" value="1"/>
</dbReference>
<keyword evidence="1" id="KW-0812">Transmembrane</keyword>
<feature type="domain" description="SGNH" evidence="2">
    <location>
        <begin position="157"/>
        <end position="301"/>
    </location>
</feature>
<dbReference type="PANTHER" id="PTHR23028">
    <property type="entry name" value="ACETYLTRANSFERASE"/>
    <property type="match status" value="1"/>
</dbReference>
<dbReference type="Proteomes" id="UP000050741">
    <property type="component" value="Unassembled WGS sequence"/>
</dbReference>
<evidence type="ECO:0000313" key="3">
    <source>
        <dbReference type="Proteomes" id="UP000050741"/>
    </source>
</evidence>